<evidence type="ECO:0000313" key="3">
    <source>
        <dbReference type="Proteomes" id="UP000218160"/>
    </source>
</evidence>
<organism evidence="2 3">
    <name type="scientific">Candidatus Enterovibrio altilux</name>
    <dbReference type="NCBI Taxonomy" id="1927128"/>
    <lineage>
        <taxon>Bacteria</taxon>
        <taxon>Pseudomonadati</taxon>
        <taxon>Pseudomonadota</taxon>
        <taxon>Gammaproteobacteria</taxon>
        <taxon>Vibrionales</taxon>
        <taxon>Vibrionaceae</taxon>
        <taxon>Enterovibrio</taxon>
    </lineage>
</organism>
<dbReference type="PANTHER" id="PTHR34631:SF3">
    <property type="entry name" value="ISSOD12 TRANSPOSASE TNPA_ISSOD12"/>
    <property type="match status" value="1"/>
</dbReference>
<sequence>MNNLRYETTKKGNHGRPSLFSDLAITTALVAKCVFSMQLKSLQGFINSMFKPVQLPLSYPHYSYISKLAKTVSIVFKKKNKGSIQHLTIDSMGLKIYDEGE</sequence>
<protein>
    <submittedName>
        <fullName evidence="2">Mobile element protein</fullName>
    </submittedName>
</protein>
<dbReference type="PANTHER" id="PTHR34631">
    <property type="match status" value="1"/>
</dbReference>
<evidence type="ECO:0000259" key="1">
    <source>
        <dbReference type="Pfam" id="PF13737"/>
    </source>
</evidence>
<gene>
    <name evidence="2" type="ORF">BTN50_1020</name>
</gene>
<dbReference type="AlphaFoldDB" id="A0A291B950"/>
<dbReference type="InterPro" id="IPR053172">
    <property type="entry name" value="Tn903_transposase"/>
</dbReference>
<feature type="domain" description="Transposase DDE" evidence="1">
    <location>
        <begin position="7"/>
        <end position="99"/>
    </location>
</feature>
<reference evidence="3" key="1">
    <citation type="submission" date="2017-04" db="EMBL/GenBank/DDBJ databases">
        <title>Genome evolution of the luminous symbionts of deep sea anglerfish.</title>
        <authorList>
            <person name="Hendry T.A."/>
        </authorList>
    </citation>
    <scope>NUCLEOTIDE SEQUENCE [LARGE SCALE GENOMIC DNA]</scope>
</reference>
<dbReference type="KEGG" id="elux:BTN50_1020"/>
<evidence type="ECO:0000313" key="2">
    <source>
        <dbReference type="EMBL" id="ATF09524.1"/>
    </source>
</evidence>
<dbReference type="EMBL" id="CP020660">
    <property type="protein sequence ID" value="ATF09524.1"/>
    <property type="molecule type" value="Genomic_DNA"/>
</dbReference>
<dbReference type="InterPro" id="IPR025668">
    <property type="entry name" value="Tnp_DDE_dom"/>
</dbReference>
<proteinExistence type="predicted"/>
<keyword evidence="3" id="KW-1185">Reference proteome</keyword>
<name>A0A291B950_9GAMM</name>
<accession>A0A291B950</accession>
<dbReference type="Proteomes" id="UP000218160">
    <property type="component" value="Chromosome 1"/>
</dbReference>
<dbReference type="Pfam" id="PF13737">
    <property type="entry name" value="DDE_Tnp_1_5"/>
    <property type="match status" value="1"/>
</dbReference>